<proteinExistence type="inferred from homology"/>
<keyword evidence="4 6" id="KW-0560">Oxidoreductase</keyword>
<evidence type="ECO:0000256" key="5">
    <source>
        <dbReference type="ARBA" id="ARBA00023033"/>
    </source>
</evidence>
<comment type="similarity">
    <text evidence="1">Belongs to the nitronate monooxygenase family. NMO class I subfamily.</text>
</comment>
<comment type="caution">
    <text evidence="6">The sequence shown here is derived from an EMBL/GenBank/DDBJ whole genome shotgun (WGS) entry which is preliminary data.</text>
</comment>
<dbReference type="SUPFAM" id="SSF51412">
    <property type="entry name" value="Inosine monophosphate dehydrogenase (IMPDH)"/>
    <property type="match status" value="1"/>
</dbReference>
<dbReference type="EMBL" id="JACIDU010000001">
    <property type="protein sequence ID" value="MBB4101546.1"/>
    <property type="molecule type" value="Genomic_DNA"/>
</dbReference>
<dbReference type="Gene3D" id="3.20.20.70">
    <property type="entry name" value="Aldolase class I"/>
    <property type="match status" value="1"/>
</dbReference>
<dbReference type="Pfam" id="PF03060">
    <property type="entry name" value="NMO"/>
    <property type="match status" value="1"/>
</dbReference>
<gene>
    <name evidence="6" type="ORF">GGQ66_000062</name>
</gene>
<keyword evidence="7" id="KW-1185">Reference proteome</keyword>
<evidence type="ECO:0000256" key="4">
    <source>
        <dbReference type="ARBA" id="ARBA00023002"/>
    </source>
</evidence>
<name>A0A7W6JY01_9HYPH</name>
<dbReference type="PANTHER" id="PTHR42747:SF4">
    <property type="entry name" value="BLR1330 PROTEIN"/>
    <property type="match status" value="1"/>
</dbReference>
<evidence type="ECO:0000256" key="1">
    <source>
        <dbReference type="ARBA" id="ARBA00009881"/>
    </source>
</evidence>
<evidence type="ECO:0000256" key="3">
    <source>
        <dbReference type="ARBA" id="ARBA00022643"/>
    </source>
</evidence>
<accession>A0A7W6JY01</accession>
<organism evidence="6 7">
    <name type="scientific">Allorhizobium borbori</name>
    <dbReference type="NCBI Taxonomy" id="485907"/>
    <lineage>
        <taxon>Bacteria</taxon>
        <taxon>Pseudomonadati</taxon>
        <taxon>Pseudomonadota</taxon>
        <taxon>Alphaproteobacteria</taxon>
        <taxon>Hyphomicrobiales</taxon>
        <taxon>Rhizobiaceae</taxon>
        <taxon>Rhizobium/Agrobacterium group</taxon>
        <taxon>Allorhizobium</taxon>
    </lineage>
</organism>
<sequence>MALPSILTENLRLPVIGSPLFIISHPALTLAQCKAGIIGAFPALNARPESLLDEWLAQITEELAAHDAANPERKAAPFAVNQIVHTSNKRLEHDLMLCVKYKVPIVISSLGAVPEVNAAVHSYGGIVLHDIINNRHAQSAIRKGADGLIAVAAGAGGHAGTISPFALIQEIREWFDGPLLLAGAIATGGGILAAQAMGADMAYIGSLFIASAEARASEDYKRALTESSSKDIVYSNYFTGVHGNYLRQSIIAAGLDPNHLPDADSSKMDFGRASDGAKAWRDIWGAGQGVGAIKAVEPVSAIVDRLETEYHAARKRLTL</sequence>
<evidence type="ECO:0000256" key="2">
    <source>
        <dbReference type="ARBA" id="ARBA00022630"/>
    </source>
</evidence>
<dbReference type="GO" id="GO:0018580">
    <property type="term" value="F:nitronate monooxygenase activity"/>
    <property type="evidence" value="ECO:0007669"/>
    <property type="project" value="UniProtKB-EC"/>
</dbReference>
<keyword evidence="3" id="KW-0288">FMN</keyword>
<evidence type="ECO:0000313" key="7">
    <source>
        <dbReference type="Proteomes" id="UP000584824"/>
    </source>
</evidence>
<keyword evidence="2" id="KW-0285">Flavoprotein</keyword>
<dbReference type="FunFam" id="3.20.20.70:FF:000210">
    <property type="entry name" value="2-nitropropane dioxygenase"/>
    <property type="match status" value="1"/>
</dbReference>
<dbReference type="PANTHER" id="PTHR42747">
    <property type="entry name" value="NITRONATE MONOOXYGENASE-RELATED"/>
    <property type="match status" value="1"/>
</dbReference>
<dbReference type="Proteomes" id="UP000584824">
    <property type="component" value="Unassembled WGS sequence"/>
</dbReference>
<dbReference type="CDD" id="cd04730">
    <property type="entry name" value="NPD_like"/>
    <property type="match status" value="1"/>
</dbReference>
<dbReference type="EC" id="1.13.12.16" evidence="6"/>
<protein>
    <submittedName>
        <fullName evidence="6">Nitronate monooxygenase</fullName>
        <ecNumber evidence="6">1.13.12.16</ecNumber>
    </submittedName>
</protein>
<dbReference type="InterPro" id="IPR013785">
    <property type="entry name" value="Aldolase_TIM"/>
</dbReference>
<dbReference type="RefSeq" id="WP_183788255.1">
    <property type="nucleotide sequence ID" value="NZ_JACIDU010000001.1"/>
</dbReference>
<dbReference type="InterPro" id="IPR004136">
    <property type="entry name" value="NMO"/>
</dbReference>
<dbReference type="AlphaFoldDB" id="A0A7W6JY01"/>
<evidence type="ECO:0000313" key="6">
    <source>
        <dbReference type="EMBL" id="MBB4101546.1"/>
    </source>
</evidence>
<reference evidence="6 7" key="1">
    <citation type="submission" date="2020-08" db="EMBL/GenBank/DDBJ databases">
        <title>Genomic Encyclopedia of Type Strains, Phase IV (KMG-IV): sequencing the most valuable type-strain genomes for metagenomic binning, comparative biology and taxonomic classification.</title>
        <authorList>
            <person name="Goeker M."/>
        </authorList>
    </citation>
    <scope>NUCLEOTIDE SEQUENCE [LARGE SCALE GENOMIC DNA]</scope>
    <source>
        <strain evidence="6 7">DSM 26385</strain>
    </source>
</reference>
<keyword evidence="5 6" id="KW-0503">Monooxygenase</keyword>